<feature type="domain" description="3-hydroxyisobutyrate dehydrogenase-like NAD-binding" evidence="3">
    <location>
        <begin position="1"/>
        <end position="98"/>
    </location>
</feature>
<dbReference type="InterPro" id="IPR008927">
    <property type="entry name" value="6-PGluconate_DH-like_C_sf"/>
</dbReference>
<name>A0A1L9RSJ8_ASPWE</name>
<dbReference type="VEuPathDB" id="FungiDB:ASPWEDRAFT_470368"/>
<evidence type="ECO:0000256" key="1">
    <source>
        <dbReference type="ARBA" id="ARBA00023002"/>
    </source>
</evidence>
<dbReference type="OrthoDB" id="21615at2759"/>
<organism evidence="4 5">
    <name type="scientific">Aspergillus wentii DTO 134E9</name>
    <dbReference type="NCBI Taxonomy" id="1073089"/>
    <lineage>
        <taxon>Eukaryota</taxon>
        <taxon>Fungi</taxon>
        <taxon>Dikarya</taxon>
        <taxon>Ascomycota</taxon>
        <taxon>Pezizomycotina</taxon>
        <taxon>Eurotiomycetes</taxon>
        <taxon>Eurotiomycetidae</taxon>
        <taxon>Eurotiales</taxon>
        <taxon>Aspergillaceae</taxon>
        <taxon>Aspergillus</taxon>
        <taxon>Aspergillus subgen. Cremei</taxon>
    </lineage>
</organism>
<keyword evidence="2" id="KW-0520">NAD</keyword>
<dbReference type="PANTHER" id="PTHR22981">
    <property type="entry name" value="3-HYDROXYISOBUTYRATE DEHYDROGENASE-RELATED"/>
    <property type="match status" value="1"/>
</dbReference>
<dbReference type="GeneID" id="63752737"/>
<proteinExistence type="predicted"/>
<keyword evidence="5" id="KW-1185">Reference proteome</keyword>
<dbReference type="Gene3D" id="1.10.1040.10">
    <property type="entry name" value="N-(1-d-carboxylethyl)-l-norvaline Dehydrogenase, domain 2"/>
    <property type="match status" value="1"/>
</dbReference>
<dbReference type="GO" id="GO:0051287">
    <property type="term" value="F:NAD binding"/>
    <property type="evidence" value="ECO:0007669"/>
    <property type="project" value="InterPro"/>
</dbReference>
<dbReference type="Proteomes" id="UP000184383">
    <property type="component" value="Unassembled WGS sequence"/>
</dbReference>
<accession>A0A1L9RSJ8</accession>
<protein>
    <recommendedName>
        <fullName evidence="3">3-hydroxyisobutyrate dehydrogenase-like NAD-binding domain-containing protein</fullName>
    </recommendedName>
</protein>
<dbReference type="GO" id="GO:0005739">
    <property type="term" value="C:mitochondrion"/>
    <property type="evidence" value="ECO:0007669"/>
    <property type="project" value="TreeGrafter"/>
</dbReference>
<dbReference type="RefSeq" id="XP_040691463.1">
    <property type="nucleotide sequence ID" value="XM_040836889.1"/>
</dbReference>
<evidence type="ECO:0000256" key="2">
    <source>
        <dbReference type="ARBA" id="ARBA00023027"/>
    </source>
</evidence>
<dbReference type="AlphaFoldDB" id="A0A1L9RSJ8"/>
<dbReference type="GO" id="GO:0008442">
    <property type="term" value="F:3-hydroxyisobutyrate dehydrogenase activity"/>
    <property type="evidence" value="ECO:0007669"/>
    <property type="project" value="TreeGrafter"/>
</dbReference>
<dbReference type="PANTHER" id="PTHR22981:SF7">
    <property type="entry name" value="3-HYDROXYISOBUTYRATE DEHYDROGENASE, MITOCHONDRIAL"/>
    <property type="match status" value="1"/>
</dbReference>
<evidence type="ECO:0000313" key="4">
    <source>
        <dbReference type="EMBL" id="OJJ37787.1"/>
    </source>
</evidence>
<dbReference type="InterPro" id="IPR029154">
    <property type="entry name" value="HIBADH-like_NADP-bd"/>
</dbReference>
<dbReference type="STRING" id="1073089.A0A1L9RSJ8"/>
<dbReference type="GO" id="GO:0006574">
    <property type="term" value="P:L-valine catabolic process"/>
    <property type="evidence" value="ECO:0007669"/>
    <property type="project" value="TreeGrafter"/>
</dbReference>
<sequence length="108" mass="11720">MGREGGLDIYNLTELINSSTGRCWPMEVNNPVPGVVSSAPASNEYEPGCPVSMINKDLGLAMAGAAEAKISLLLPSRRGGATMRLTRTVCLGRDFSILYQWLQNRSFK</sequence>
<reference evidence="5" key="1">
    <citation type="journal article" date="2017" name="Genome Biol.">
        <title>Comparative genomics reveals high biological diversity and specific adaptations in the industrially and medically important fungal genus Aspergillus.</title>
        <authorList>
            <person name="de Vries R.P."/>
            <person name="Riley R."/>
            <person name="Wiebenga A."/>
            <person name="Aguilar-Osorio G."/>
            <person name="Amillis S."/>
            <person name="Uchima C.A."/>
            <person name="Anderluh G."/>
            <person name="Asadollahi M."/>
            <person name="Askin M."/>
            <person name="Barry K."/>
            <person name="Battaglia E."/>
            <person name="Bayram O."/>
            <person name="Benocci T."/>
            <person name="Braus-Stromeyer S.A."/>
            <person name="Caldana C."/>
            <person name="Canovas D."/>
            <person name="Cerqueira G.C."/>
            <person name="Chen F."/>
            <person name="Chen W."/>
            <person name="Choi C."/>
            <person name="Clum A."/>
            <person name="Dos Santos R.A."/>
            <person name="Damasio A.R."/>
            <person name="Diallinas G."/>
            <person name="Emri T."/>
            <person name="Fekete E."/>
            <person name="Flipphi M."/>
            <person name="Freyberg S."/>
            <person name="Gallo A."/>
            <person name="Gournas C."/>
            <person name="Habgood R."/>
            <person name="Hainaut M."/>
            <person name="Harispe M.L."/>
            <person name="Henrissat B."/>
            <person name="Hilden K.S."/>
            <person name="Hope R."/>
            <person name="Hossain A."/>
            <person name="Karabika E."/>
            <person name="Karaffa L."/>
            <person name="Karanyi Z."/>
            <person name="Krasevec N."/>
            <person name="Kuo A."/>
            <person name="Kusch H."/>
            <person name="LaButti K."/>
            <person name="Lagendijk E.L."/>
            <person name="Lapidus A."/>
            <person name="Levasseur A."/>
            <person name="Lindquist E."/>
            <person name="Lipzen A."/>
            <person name="Logrieco A.F."/>
            <person name="MacCabe A."/>
            <person name="Maekelae M.R."/>
            <person name="Malavazi I."/>
            <person name="Melin P."/>
            <person name="Meyer V."/>
            <person name="Mielnichuk N."/>
            <person name="Miskei M."/>
            <person name="Molnar A.P."/>
            <person name="Mule G."/>
            <person name="Ngan C.Y."/>
            <person name="Orejas M."/>
            <person name="Orosz E."/>
            <person name="Ouedraogo J.P."/>
            <person name="Overkamp K.M."/>
            <person name="Park H.-S."/>
            <person name="Perrone G."/>
            <person name="Piumi F."/>
            <person name="Punt P.J."/>
            <person name="Ram A.F."/>
            <person name="Ramon A."/>
            <person name="Rauscher S."/>
            <person name="Record E."/>
            <person name="Riano-Pachon D.M."/>
            <person name="Robert V."/>
            <person name="Roehrig J."/>
            <person name="Ruller R."/>
            <person name="Salamov A."/>
            <person name="Salih N.S."/>
            <person name="Samson R.A."/>
            <person name="Sandor E."/>
            <person name="Sanguinetti M."/>
            <person name="Schuetze T."/>
            <person name="Sepcic K."/>
            <person name="Shelest E."/>
            <person name="Sherlock G."/>
            <person name="Sophianopoulou V."/>
            <person name="Squina F.M."/>
            <person name="Sun H."/>
            <person name="Susca A."/>
            <person name="Todd R.B."/>
            <person name="Tsang A."/>
            <person name="Unkles S.E."/>
            <person name="van de Wiele N."/>
            <person name="van Rossen-Uffink D."/>
            <person name="Oliveira J.V."/>
            <person name="Vesth T.C."/>
            <person name="Visser J."/>
            <person name="Yu J.-H."/>
            <person name="Zhou M."/>
            <person name="Andersen M.R."/>
            <person name="Archer D.B."/>
            <person name="Baker S.E."/>
            <person name="Benoit I."/>
            <person name="Brakhage A.A."/>
            <person name="Braus G.H."/>
            <person name="Fischer R."/>
            <person name="Frisvad J.C."/>
            <person name="Goldman G.H."/>
            <person name="Houbraken J."/>
            <person name="Oakley B."/>
            <person name="Pocsi I."/>
            <person name="Scazzocchio C."/>
            <person name="Seiboth B."/>
            <person name="vanKuyk P.A."/>
            <person name="Wortman J."/>
            <person name="Dyer P.S."/>
            <person name="Grigoriev I.V."/>
        </authorList>
    </citation>
    <scope>NUCLEOTIDE SEQUENCE [LARGE SCALE GENOMIC DNA]</scope>
    <source>
        <strain evidence="5">DTO 134E9</strain>
    </source>
</reference>
<dbReference type="SUPFAM" id="SSF48179">
    <property type="entry name" value="6-phosphogluconate dehydrogenase C-terminal domain-like"/>
    <property type="match status" value="1"/>
</dbReference>
<dbReference type="EMBL" id="KV878211">
    <property type="protein sequence ID" value="OJJ37787.1"/>
    <property type="molecule type" value="Genomic_DNA"/>
</dbReference>
<evidence type="ECO:0000259" key="3">
    <source>
        <dbReference type="Pfam" id="PF14833"/>
    </source>
</evidence>
<dbReference type="Pfam" id="PF14833">
    <property type="entry name" value="NAD_binding_11"/>
    <property type="match status" value="1"/>
</dbReference>
<dbReference type="InterPro" id="IPR013328">
    <property type="entry name" value="6PGD_dom2"/>
</dbReference>
<evidence type="ECO:0000313" key="5">
    <source>
        <dbReference type="Proteomes" id="UP000184383"/>
    </source>
</evidence>
<keyword evidence="1" id="KW-0560">Oxidoreductase</keyword>
<gene>
    <name evidence="4" type="ORF">ASPWEDRAFT_470368</name>
</gene>